<organism evidence="2 3">
    <name type="scientific">candidate division MSBL1 archaeon SCGC-AAA259I09</name>
    <dbReference type="NCBI Taxonomy" id="1698267"/>
    <lineage>
        <taxon>Archaea</taxon>
        <taxon>Methanobacteriati</taxon>
        <taxon>Methanobacteriota</taxon>
        <taxon>candidate division MSBL1</taxon>
    </lineage>
</organism>
<dbReference type="Proteomes" id="UP000070463">
    <property type="component" value="Unassembled WGS sequence"/>
</dbReference>
<name>A0A133UU49_9EURY</name>
<feature type="region of interest" description="Disordered" evidence="1">
    <location>
        <begin position="165"/>
        <end position="189"/>
    </location>
</feature>
<evidence type="ECO:0000256" key="1">
    <source>
        <dbReference type="SAM" id="MobiDB-lite"/>
    </source>
</evidence>
<dbReference type="EMBL" id="LHXR01000021">
    <property type="protein sequence ID" value="KXA97735.1"/>
    <property type="molecule type" value="Genomic_DNA"/>
</dbReference>
<gene>
    <name evidence="2" type="ORF">AKJ37_02435</name>
</gene>
<proteinExistence type="predicted"/>
<feature type="compositionally biased region" description="Basic and acidic residues" evidence="1">
    <location>
        <begin position="165"/>
        <end position="183"/>
    </location>
</feature>
<evidence type="ECO:0000313" key="2">
    <source>
        <dbReference type="EMBL" id="KXA97735.1"/>
    </source>
</evidence>
<dbReference type="AlphaFoldDB" id="A0A133UU49"/>
<comment type="caution">
    <text evidence="2">The sequence shown here is derived from an EMBL/GenBank/DDBJ whole genome shotgun (WGS) entry which is preliminary data.</text>
</comment>
<protein>
    <submittedName>
        <fullName evidence="2">Uncharacterized protein</fullName>
    </submittedName>
</protein>
<sequence length="189" mass="21850">MLSSLKKGLKERLKRRSLKMAAKEVKNLKEEPDGANLEKAREQTKSILRKILTADDVVGMKFREGEMSREEASKLCGAFAKVVDGIMLGALKDREMAEGIVPLLQEKIDERKSDPLPYQHFLQMLRYKHRLENDGEVQEATEMAEALDYIKSRLDLDNIQEKKAELEKEMRKADRPRPTKEEQENQMYG</sequence>
<evidence type="ECO:0000313" key="3">
    <source>
        <dbReference type="Proteomes" id="UP000070463"/>
    </source>
</evidence>
<keyword evidence="3" id="KW-1185">Reference proteome</keyword>
<accession>A0A133UU49</accession>
<reference evidence="2 3" key="1">
    <citation type="journal article" date="2016" name="Sci. Rep.">
        <title>Metabolic traits of an uncultured archaeal lineage -MSBL1- from brine pools of the Red Sea.</title>
        <authorList>
            <person name="Mwirichia R."/>
            <person name="Alam I."/>
            <person name="Rashid M."/>
            <person name="Vinu M."/>
            <person name="Ba-Alawi W."/>
            <person name="Anthony Kamau A."/>
            <person name="Kamanda Ngugi D."/>
            <person name="Goker M."/>
            <person name="Klenk H.P."/>
            <person name="Bajic V."/>
            <person name="Stingl U."/>
        </authorList>
    </citation>
    <scope>NUCLEOTIDE SEQUENCE [LARGE SCALE GENOMIC DNA]</scope>
    <source>
        <strain evidence="2">SCGC-AAA259I09</strain>
    </source>
</reference>